<dbReference type="EMBL" id="BJWL01000017">
    <property type="protein sequence ID" value="GFZ05088.1"/>
    <property type="molecule type" value="Genomic_DNA"/>
</dbReference>
<evidence type="ECO:0000256" key="1">
    <source>
        <dbReference type="SAM" id="MobiDB-lite"/>
    </source>
</evidence>
<dbReference type="AlphaFoldDB" id="A0A7J0G2U8"/>
<name>A0A7J0G2U8_9ERIC</name>
<comment type="caution">
    <text evidence="2">The sequence shown here is derived from an EMBL/GenBank/DDBJ whole genome shotgun (WGS) entry which is preliminary data.</text>
</comment>
<sequence>MTATRKTQWTPSKDLPLMALIDESIGSSDEALANELGVGLGWQGRMPSLEAQWGKKRANGPSSSSEVTVKPHADSNNATIANCLQVFMGLPNDDVRLAWLQLHRDQVVGTAPQPFPAPYTRPHTPSYYYPRQP</sequence>
<feature type="region of interest" description="Disordered" evidence="1">
    <location>
        <begin position="112"/>
        <end position="133"/>
    </location>
</feature>
<protein>
    <submittedName>
        <fullName evidence="2">Uncharacterized protein</fullName>
    </submittedName>
</protein>
<accession>A0A7J0G2U8</accession>
<evidence type="ECO:0000313" key="3">
    <source>
        <dbReference type="Proteomes" id="UP000585474"/>
    </source>
</evidence>
<organism evidence="2 3">
    <name type="scientific">Actinidia rufa</name>
    <dbReference type="NCBI Taxonomy" id="165716"/>
    <lineage>
        <taxon>Eukaryota</taxon>
        <taxon>Viridiplantae</taxon>
        <taxon>Streptophyta</taxon>
        <taxon>Embryophyta</taxon>
        <taxon>Tracheophyta</taxon>
        <taxon>Spermatophyta</taxon>
        <taxon>Magnoliopsida</taxon>
        <taxon>eudicotyledons</taxon>
        <taxon>Gunneridae</taxon>
        <taxon>Pentapetalae</taxon>
        <taxon>asterids</taxon>
        <taxon>Ericales</taxon>
        <taxon>Actinidiaceae</taxon>
        <taxon>Actinidia</taxon>
    </lineage>
</organism>
<evidence type="ECO:0000313" key="2">
    <source>
        <dbReference type="EMBL" id="GFZ05088.1"/>
    </source>
</evidence>
<dbReference type="OrthoDB" id="4955136at2759"/>
<keyword evidence="3" id="KW-1185">Reference proteome</keyword>
<dbReference type="Proteomes" id="UP000585474">
    <property type="component" value="Unassembled WGS sequence"/>
</dbReference>
<feature type="region of interest" description="Disordered" evidence="1">
    <location>
        <begin position="53"/>
        <end position="74"/>
    </location>
</feature>
<proteinExistence type="predicted"/>
<gene>
    <name evidence="2" type="ORF">Acr_17g0006600</name>
</gene>
<reference evidence="2 3" key="1">
    <citation type="submission" date="2019-07" db="EMBL/GenBank/DDBJ databases">
        <title>De Novo Assembly of kiwifruit Actinidia rufa.</title>
        <authorList>
            <person name="Sugita-Konishi S."/>
            <person name="Sato K."/>
            <person name="Mori E."/>
            <person name="Abe Y."/>
            <person name="Kisaki G."/>
            <person name="Hamano K."/>
            <person name="Suezawa K."/>
            <person name="Otani M."/>
            <person name="Fukuda T."/>
            <person name="Manabe T."/>
            <person name="Gomi K."/>
            <person name="Tabuchi M."/>
            <person name="Akimitsu K."/>
            <person name="Kataoka I."/>
        </authorList>
    </citation>
    <scope>NUCLEOTIDE SEQUENCE [LARGE SCALE GENOMIC DNA]</scope>
    <source>
        <strain evidence="3">cv. Fuchu</strain>
    </source>
</reference>